<evidence type="ECO:0000313" key="1">
    <source>
        <dbReference type="EMBL" id="TCU93922.1"/>
    </source>
</evidence>
<comment type="caution">
    <text evidence="1">The sequence shown here is derived from an EMBL/GenBank/DDBJ whole genome shotgun (WGS) entry which is preliminary data.</text>
</comment>
<sequence>MKAKQPTGQEQSTYAISAYRGIDVALGQAEPLAELAAKIAQQHPGHLVLIQAGTFLHGFDKTAYALHVLKKYKLKLVGTTSAPHLRIGFPAGRAERRLWSIMNEFDIPYVVALGNQKDGYQTYGSKKNEGNASVLGAVTDDIVHQVILDLQQINSVNVAATKKLLANPSGSEFDLKTKALDLETLLMHKIIRMPRDVRAVYGENLRACLARIIRNVFAYGKARNKYTLLLDISADVDVIKYHLTQASKINNLQISFESAVTLSVGLGQVVGGLINAQEAAQ</sequence>
<gene>
    <name evidence="1" type="ORF">EV686_11090</name>
</gene>
<dbReference type="Proteomes" id="UP000294692">
    <property type="component" value="Unassembled WGS sequence"/>
</dbReference>
<dbReference type="EMBL" id="SMBX01000010">
    <property type="protein sequence ID" value="TCU93922.1"/>
    <property type="molecule type" value="Genomic_DNA"/>
</dbReference>
<accession>A0A4R3US50</accession>
<dbReference type="InterPro" id="IPR036583">
    <property type="entry name" value="23S_rRNA_IVS_sf"/>
</dbReference>
<dbReference type="RefSeq" id="WP_132477960.1">
    <property type="nucleotide sequence ID" value="NZ_JBHRVM010000001.1"/>
</dbReference>
<reference evidence="1 2" key="1">
    <citation type="submission" date="2019-03" db="EMBL/GenBank/DDBJ databases">
        <title>Genomic Encyclopedia of Type Strains, Phase IV (KMG-IV): sequencing the most valuable type-strain genomes for metagenomic binning, comparative biology and taxonomic classification.</title>
        <authorList>
            <person name="Goeker M."/>
        </authorList>
    </citation>
    <scope>NUCLEOTIDE SEQUENCE [LARGE SCALE GENOMIC DNA]</scope>
    <source>
        <strain evidence="1 2">DSM 100048</strain>
    </source>
</reference>
<dbReference type="OrthoDB" id="9150432at2"/>
<dbReference type="Gene3D" id="1.20.1440.60">
    <property type="entry name" value="23S rRNA-intervening sequence"/>
    <property type="match status" value="1"/>
</dbReference>
<keyword evidence="2" id="KW-1185">Reference proteome</keyword>
<name>A0A4R3US50_9BURK</name>
<organism evidence="1 2">
    <name type="scientific">Paracandidimonas soli</name>
    <dbReference type="NCBI Taxonomy" id="1917182"/>
    <lineage>
        <taxon>Bacteria</taxon>
        <taxon>Pseudomonadati</taxon>
        <taxon>Pseudomonadota</taxon>
        <taxon>Betaproteobacteria</taxon>
        <taxon>Burkholderiales</taxon>
        <taxon>Alcaligenaceae</taxon>
        <taxon>Paracandidimonas</taxon>
    </lineage>
</organism>
<dbReference type="AlphaFoldDB" id="A0A4R3US50"/>
<protein>
    <submittedName>
        <fullName evidence="1">Uncharacterized protein</fullName>
    </submittedName>
</protein>
<evidence type="ECO:0000313" key="2">
    <source>
        <dbReference type="Proteomes" id="UP000294692"/>
    </source>
</evidence>
<proteinExistence type="predicted"/>